<feature type="domain" description="Potassium channel" evidence="1">
    <location>
        <begin position="18"/>
        <end position="64"/>
    </location>
</feature>
<dbReference type="Proteomes" id="UP000440125">
    <property type="component" value="Unassembled WGS sequence"/>
</dbReference>
<evidence type="ECO:0000313" key="2">
    <source>
        <dbReference type="EMBL" id="MUM64259.1"/>
    </source>
</evidence>
<dbReference type="OrthoDB" id="43518at2157"/>
<proteinExistence type="predicted"/>
<dbReference type="SUPFAM" id="SSF81324">
    <property type="entry name" value="Voltage-gated potassium channels"/>
    <property type="match status" value="1"/>
</dbReference>
<gene>
    <name evidence="2" type="ORF">D1867_03115</name>
</gene>
<dbReference type="Gene3D" id="1.10.287.70">
    <property type="match status" value="1"/>
</dbReference>
<dbReference type="InterPro" id="IPR013099">
    <property type="entry name" value="K_chnl_dom"/>
</dbReference>
<protein>
    <recommendedName>
        <fullName evidence="1">Potassium channel domain-containing protein</fullName>
    </recommendedName>
</protein>
<name>A0A6A9QBI3_ACIIN</name>
<reference evidence="2 3" key="1">
    <citation type="submission" date="2019-10" db="EMBL/GenBank/DDBJ databases">
        <title>Genome Sequences from Six Type Strain Members of the Archaeal Family Sulfolobaceae: Acidianus ambivalens, Acidianus infernus, Metallosphaera prunae, Stygiolobus azoricus, Sulfolobus metallicus, and Sulfurisphaera ohwakuensis.</title>
        <authorList>
            <person name="Counts J.A."/>
            <person name="Kelly R.M."/>
        </authorList>
    </citation>
    <scope>NUCLEOTIDE SEQUENCE [LARGE SCALE GENOMIC DNA]</scope>
    <source>
        <strain evidence="2 3">DSM 3191</strain>
    </source>
</reference>
<evidence type="ECO:0000313" key="3">
    <source>
        <dbReference type="Proteomes" id="UP000440125"/>
    </source>
</evidence>
<dbReference type="Pfam" id="PF07885">
    <property type="entry name" value="Ion_trans_2"/>
    <property type="match status" value="1"/>
</dbReference>
<organism evidence="2 3">
    <name type="scientific">Acidianus infernus</name>
    <dbReference type="NCBI Taxonomy" id="12915"/>
    <lineage>
        <taxon>Archaea</taxon>
        <taxon>Thermoproteota</taxon>
        <taxon>Thermoprotei</taxon>
        <taxon>Sulfolobales</taxon>
        <taxon>Sulfolobaceae</taxon>
        <taxon>Acidianus</taxon>
    </lineage>
</organism>
<sequence length="69" mass="7642">MILLYVSINEVNSITYSVFLGNIGHNFNACMNLVNSIYFTLITLSTVGYGDIVPVTPIAKLFVVTFDHI</sequence>
<keyword evidence="3" id="KW-1185">Reference proteome</keyword>
<dbReference type="EMBL" id="WFIY01000004">
    <property type="protein sequence ID" value="MUM64259.1"/>
    <property type="molecule type" value="Genomic_DNA"/>
</dbReference>
<evidence type="ECO:0000259" key="1">
    <source>
        <dbReference type="Pfam" id="PF07885"/>
    </source>
</evidence>
<comment type="caution">
    <text evidence="2">The sequence shown here is derived from an EMBL/GenBank/DDBJ whole genome shotgun (WGS) entry which is preliminary data.</text>
</comment>
<dbReference type="AlphaFoldDB" id="A0A6A9QBI3"/>
<accession>A0A6A9QBI3</accession>